<dbReference type="InterPro" id="IPR029787">
    <property type="entry name" value="Nucleotide_cyclase"/>
</dbReference>
<evidence type="ECO:0000313" key="4">
    <source>
        <dbReference type="Proteomes" id="UP000283644"/>
    </source>
</evidence>
<reference evidence="3 4" key="1">
    <citation type="submission" date="2018-09" db="EMBL/GenBank/DDBJ databases">
        <title>Genome sequencing of Nocardioides immobilis CCTCC AB 2017083 for comparison to Nocardioides silvaticus.</title>
        <authorList>
            <person name="Li C."/>
            <person name="Wang G."/>
        </authorList>
    </citation>
    <scope>NUCLEOTIDE SEQUENCE [LARGE SCALE GENOMIC DNA]</scope>
    <source>
        <strain evidence="3 4">CCTCC AB 2017083</strain>
    </source>
</reference>
<feature type="domain" description="Guanylate cyclase" evidence="2">
    <location>
        <begin position="13"/>
        <end position="120"/>
    </location>
</feature>
<dbReference type="SMART" id="SM00044">
    <property type="entry name" value="CYCc"/>
    <property type="match status" value="1"/>
</dbReference>
<evidence type="ECO:0000313" key="3">
    <source>
        <dbReference type="EMBL" id="RHW25365.1"/>
    </source>
</evidence>
<dbReference type="OrthoDB" id="134712at2"/>
<dbReference type="RefSeq" id="WP_118926880.1">
    <property type="nucleotide sequence ID" value="NZ_QXGH01000024.1"/>
</dbReference>
<evidence type="ECO:0000256" key="1">
    <source>
        <dbReference type="ARBA" id="ARBA00005381"/>
    </source>
</evidence>
<dbReference type="Proteomes" id="UP000283644">
    <property type="component" value="Unassembled WGS sequence"/>
</dbReference>
<evidence type="ECO:0000259" key="2">
    <source>
        <dbReference type="PROSITE" id="PS50125"/>
    </source>
</evidence>
<name>A0A417XYB9_9ACTN</name>
<comment type="similarity">
    <text evidence="1">Belongs to the adenylyl cyclase class-3 family.</text>
</comment>
<dbReference type="Gene3D" id="3.30.70.1230">
    <property type="entry name" value="Nucleotide cyclase"/>
    <property type="match status" value="1"/>
</dbReference>
<sequence>MSSRSLPTRQLATVLFTDVVDSTRQLAQSGDQVWARLLDALDAVSRSEVRRRGGELVKSTGDGALMLLPSPTAAIECATALHAAAGQLGVTLRIGAHTGEVERRGLDVAGMAVHVAARLMGSAGSGETVVSATVQALASPAAETYDDRGELSLKGVPVPVHAFAIRQASPPPVASAPLPVGDDRDAVTRLLRERRYEEAAEIAPEVDAATLAEALLAAGGRVEFLDVDITLVRMLQDVLDRLPADDAVTRSRTAAKLAFELRGDPSTAQDRRDLLDLATQLAESAGDAQAASEALLATVNSLWEPTGALDRLSAAERVITLTRRTNDVDHELEARLARLHALVEVWRIHDAGLELATYARLAARLDRPELNVFVASRRGMLAQISGRYDEQARQGEIAYTNAVAAGMPDAERLRMSHLFPIERDCGTGPDLFEAGLEMLRELTGIMPGNFYEADVAWVLLTLGRRDEARTELARALPPLLTSSGYRWLFSAVLAAETTAEVGSAEACQRLYDALLPHQDLLACVGPTFGGGVGERLGLLALRLGRTDEALERLARAVGDFDEIAALPWATRARVHLASALRSAGDIEGADSRLAEAKDTARALGMARMLAQIEAEDGGR</sequence>
<gene>
    <name evidence="3" type="ORF">D0Z08_19210</name>
</gene>
<comment type="caution">
    <text evidence="3">The sequence shown here is derived from an EMBL/GenBank/DDBJ whole genome shotgun (WGS) entry which is preliminary data.</text>
</comment>
<keyword evidence="4" id="KW-1185">Reference proteome</keyword>
<dbReference type="EMBL" id="QXGH01000024">
    <property type="protein sequence ID" value="RHW25365.1"/>
    <property type="molecule type" value="Genomic_DNA"/>
</dbReference>
<protein>
    <submittedName>
        <fullName evidence="3">Adenylate/guanylate cyclase domain-containing protein</fullName>
    </submittedName>
</protein>
<dbReference type="PANTHER" id="PTHR43081:SF1">
    <property type="entry name" value="ADENYLATE CYCLASE, TERMINAL-DIFFERENTIATION SPECIFIC"/>
    <property type="match status" value="1"/>
</dbReference>
<dbReference type="CDD" id="cd07302">
    <property type="entry name" value="CHD"/>
    <property type="match status" value="1"/>
</dbReference>
<organism evidence="3 4">
    <name type="scientific">Nocardioides immobilis</name>
    <dbReference type="NCBI Taxonomy" id="2049295"/>
    <lineage>
        <taxon>Bacteria</taxon>
        <taxon>Bacillati</taxon>
        <taxon>Actinomycetota</taxon>
        <taxon>Actinomycetes</taxon>
        <taxon>Propionibacteriales</taxon>
        <taxon>Nocardioidaceae</taxon>
        <taxon>Nocardioides</taxon>
    </lineage>
</organism>
<dbReference type="GO" id="GO:0009190">
    <property type="term" value="P:cyclic nucleotide biosynthetic process"/>
    <property type="evidence" value="ECO:0007669"/>
    <property type="project" value="InterPro"/>
</dbReference>
<dbReference type="GO" id="GO:0035556">
    <property type="term" value="P:intracellular signal transduction"/>
    <property type="evidence" value="ECO:0007669"/>
    <property type="project" value="InterPro"/>
</dbReference>
<dbReference type="AlphaFoldDB" id="A0A417XYB9"/>
<dbReference type="Gene3D" id="1.25.40.10">
    <property type="entry name" value="Tetratricopeptide repeat domain"/>
    <property type="match status" value="1"/>
</dbReference>
<proteinExistence type="inferred from homology"/>
<dbReference type="InterPro" id="IPR050697">
    <property type="entry name" value="Adenylyl/Guanylyl_Cyclase_3/4"/>
</dbReference>
<dbReference type="Pfam" id="PF00211">
    <property type="entry name" value="Guanylate_cyc"/>
    <property type="match status" value="1"/>
</dbReference>
<dbReference type="InterPro" id="IPR011990">
    <property type="entry name" value="TPR-like_helical_dom_sf"/>
</dbReference>
<dbReference type="GO" id="GO:0004016">
    <property type="term" value="F:adenylate cyclase activity"/>
    <property type="evidence" value="ECO:0007669"/>
    <property type="project" value="UniProtKB-ARBA"/>
</dbReference>
<dbReference type="PROSITE" id="PS50125">
    <property type="entry name" value="GUANYLATE_CYCLASE_2"/>
    <property type="match status" value="1"/>
</dbReference>
<dbReference type="InterPro" id="IPR001054">
    <property type="entry name" value="A/G_cyclase"/>
</dbReference>
<dbReference type="SUPFAM" id="SSF55073">
    <property type="entry name" value="Nucleotide cyclase"/>
    <property type="match status" value="1"/>
</dbReference>
<accession>A0A417XYB9</accession>
<dbReference type="PANTHER" id="PTHR43081">
    <property type="entry name" value="ADENYLATE CYCLASE, TERMINAL-DIFFERENTIATION SPECIFIC-RELATED"/>
    <property type="match status" value="1"/>
</dbReference>
<dbReference type="SUPFAM" id="SSF48452">
    <property type="entry name" value="TPR-like"/>
    <property type="match status" value="1"/>
</dbReference>